<feature type="transmembrane region" description="Helical" evidence="6">
    <location>
        <begin position="97"/>
        <end position="115"/>
    </location>
</feature>
<comment type="subcellular location">
    <subcellularLocation>
        <location evidence="1 6">Membrane</location>
        <topology evidence="1 6">Multi-pass membrane protein</topology>
    </subcellularLocation>
</comment>
<dbReference type="PANTHER" id="PTHR12608">
    <property type="entry name" value="TRANSMEMBRANE PROTEIN HTP-1 RELATED"/>
    <property type="match status" value="1"/>
</dbReference>
<keyword evidence="4 6" id="KW-1133">Transmembrane helix</keyword>
<keyword evidence="5 6" id="KW-0472">Membrane</keyword>
<dbReference type="InterPro" id="IPR001727">
    <property type="entry name" value="GDT1-like"/>
</dbReference>
<feature type="transmembrane region" description="Helical" evidence="6">
    <location>
        <begin position="169"/>
        <end position="190"/>
    </location>
</feature>
<evidence type="ECO:0000256" key="6">
    <source>
        <dbReference type="RuleBase" id="RU365102"/>
    </source>
</evidence>
<dbReference type="GO" id="GO:0016020">
    <property type="term" value="C:membrane"/>
    <property type="evidence" value="ECO:0007669"/>
    <property type="project" value="UniProtKB-SubCell"/>
</dbReference>
<dbReference type="PANTHER" id="PTHR12608:SF1">
    <property type="entry name" value="TRANSMEMBRANE PROTEIN 165"/>
    <property type="match status" value="1"/>
</dbReference>
<evidence type="ECO:0000256" key="5">
    <source>
        <dbReference type="ARBA" id="ARBA00023136"/>
    </source>
</evidence>
<feature type="transmembrane region" description="Helical" evidence="6">
    <location>
        <begin position="38"/>
        <end position="59"/>
    </location>
</feature>
<comment type="caution">
    <text evidence="7">The sequence shown here is derived from an EMBL/GenBank/DDBJ whole genome shotgun (WGS) entry which is preliminary data.</text>
</comment>
<sequence>MESLLVSTGIVALAEMGDKTQLLSLILAARYRKPIPIILGILIATLVNHGLAGALGGWITQMVGPALLRWILGLGFIAMGAWMLIPDKLDETEKPKAVKGAFGVLCATVVVFFFAEMGDKTQIATVALAARFSTDILAVVAGTTIGMMLANVPAVLLGERFAHRLPIRLVHRIAAAVFVALGVVALMDIAR</sequence>
<dbReference type="EMBL" id="VWRN01000038">
    <property type="protein sequence ID" value="KAA6122403.1"/>
    <property type="molecule type" value="Genomic_DNA"/>
</dbReference>
<proteinExistence type="inferred from homology"/>
<feature type="transmembrane region" description="Helical" evidence="6">
    <location>
        <begin position="66"/>
        <end position="85"/>
    </location>
</feature>
<dbReference type="Proteomes" id="UP000324324">
    <property type="component" value="Unassembled WGS sequence"/>
</dbReference>
<keyword evidence="8" id="KW-1185">Reference proteome</keyword>
<protein>
    <recommendedName>
        <fullName evidence="6">GDT1 family protein</fullName>
    </recommendedName>
</protein>
<dbReference type="AlphaFoldDB" id="A0A5M8AGC7"/>
<evidence type="ECO:0000256" key="4">
    <source>
        <dbReference type="ARBA" id="ARBA00022989"/>
    </source>
</evidence>
<keyword evidence="3 6" id="KW-0812">Transmembrane</keyword>
<evidence type="ECO:0000256" key="2">
    <source>
        <dbReference type="ARBA" id="ARBA00009190"/>
    </source>
</evidence>
<organism evidence="7 8">
    <name type="scientific">Cupriavidus cauae</name>
    <dbReference type="NCBI Taxonomy" id="2608999"/>
    <lineage>
        <taxon>Bacteria</taxon>
        <taxon>Pseudomonadati</taxon>
        <taxon>Pseudomonadota</taxon>
        <taxon>Betaproteobacteria</taxon>
        <taxon>Burkholderiales</taxon>
        <taxon>Burkholderiaceae</taxon>
        <taxon>Cupriavidus</taxon>
    </lineage>
</organism>
<gene>
    <name evidence="7" type="ORF">F1599_15205</name>
</gene>
<reference evidence="7 8" key="1">
    <citation type="submission" date="2019-09" db="EMBL/GenBank/DDBJ databases">
        <title>Isolation of a novel species in the genus Cupriavidus from patients with sepsis using whole genome sequencing.</title>
        <authorList>
            <person name="Kweon O.J."/>
            <person name="Lee M.-K."/>
        </authorList>
    </citation>
    <scope>NUCLEOTIDE SEQUENCE [LARGE SCALE GENOMIC DNA]</scope>
    <source>
        <strain evidence="7 8">MKL-01</strain>
    </source>
</reference>
<dbReference type="RefSeq" id="WP_150083629.1">
    <property type="nucleotide sequence ID" value="NZ_CP080293.1"/>
</dbReference>
<dbReference type="GO" id="GO:0046873">
    <property type="term" value="F:metal ion transmembrane transporter activity"/>
    <property type="evidence" value="ECO:0007669"/>
    <property type="project" value="InterPro"/>
</dbReference>
<evidence type="ECO:0000256" key="1">
    <source>
        <dbReference type="ARBA" id="ARBA00004141"/>
    </source>
</evidence>
<evidence type="ECO:0000313" key="8">
    <source>
        <dbReference type="Proteomes" id="UP000324324"/>
    </source>
</evidence>
<name>A0A5M8AGC7_9BURK</name>
<accession>A0A5M8AGC7</accession>
<evidence type="ECO:0000256" key="3">
    <source>
        <dbReference type="ARBA" id="ARBA00022692"/>
    </source>
</evidence>
<comment type="similarity">
    <text evidence="2 6">Belongs to the GDT1 family.</text>
</comment>
<dbReference type="Pfam" id="PF01169">
    <property type="entry name" value="GDT1"/>
    <property type="match status" value="2"/>
</dbReference>
<evidence type="ECO:0000313" key="7">
    <source>
        <dbReference type="EMBL" id="KAA6122403.1"/>
    </source>
</evidence>
<feature type="transmembrane region" description="Helical" evidence="6">
    <location>
        <begin position="136"/>
        <end position="157"/>
    </location>
</feature>